<evidence type="ECO:0000313" key="6">
    <source>
        <dbReference type="EMBL" id="KAG8043779.1"/>
    </source>
</evidence>
<keyword evidence="3" id="KW-0804">Transcription</keyword>
<dbReference type="AlphaFoldDB" id="A0A8J5RSE1"/>
<dbReference type="GO" id="GO:0005634">
    <property type="term" value="C:nucleus"/>
    <property type="evidence" value="ECO:0007669"/>
    <property type="project" value="UniProtKB-SubCell"/>
</dbReference>
<keyword evidence="4" id="KW-0539">Nucleus</keyword>
<comment type="caution">
    <text evidence="6">The sequence shown here is derived from an EMBL/GenBank/DDBJ whole genome shotgun (WGS) entry which is preliminary data.</text>
</comment>
<protein>
    <recommendedName>
        <fullName evidence="8">Transcriptional coactivator Hfi1/Transcriptional adapter 1</fullName>
    </recommendedName>
</protein>
<feature type="compositionally biased region" description="Low complexity" evidence="5">
    <location>
        <begin position="10"/>
        <end position="26"/>
    </location>
</feature>
<keyword evidence="2" id="KW-0805">Transcription regulation</keyword>
<evidence type="ECO:0008006" key="8">
    <source>
        <dbReference type="Google" id="ProtNLM"/>
    </source>
</evidence>
<dbReference type="GO" id="GO:0003713">
    <property type="term" value="F:transcription coactivator activity"/>
    <property type="evidence" value="ECO:0007669"/>
    <property type="project" value="TreeGrafter"/>
</dbReference>
<dbReference type="EMBL" id="JAAALK010000953">
    <property type="protein sequence ID" value="KAG8043779.1"/>
    <property type="molecule type" value="Genomic_DNA"/>
</dbReference>
<evidence type="ECO:0000256" key="5">
    <source>
        <dbReference type="SAM" id="MobiDB-lite"/>
    </source>
</evidence>
<name>A0A8J5RSE1_ZIZPA</name>
<accession>A0A8J5RSE1</accession>
<dbReference type="PANTHER" id="PTHR21277:SF5">
    <property type="entry name" value="TRANSCRIPTIONAL ADAPTER 1"/>
    <property type="match status" value="1"/>
</dbReference>
<dbReference type="GO" id="GO:0006357">
    <property type="term" value="P:regulation of transcription by RNA polymerase II"/>
    <property type="evidence" value="ECO:0007669"/>
    <property type="project" value="TreeGrafter"/>
</dbReference>
<dbReference type="PANTHER" id="PTHR21277">
    <property type="entry name" value="TRANSCRIPTIONAL ADAPTER 1"/>
    <property type="match status" value="1"/>
</dbReference>
<keyword evidence="7" id="KW-1185">Reference proteome</keyword>
<feature type="region of interest" description="Disordered" evidence="5">
    <location>
        <begin position="1"/>
        <end position="39"/>
    </location>
</feature>
<dbReference type="GO" id="GO:0000124">
    <property type="term" value="C:SAGA complex"/>
    <property type="evidence" value="ECO:0007669"/>
    <property type="project" value="TreeGrafter"/>
</dbReference>
<evidence type="ECO:0000256" key="2">
    <source>
        <dbReference type="ARBA" id="ARBA00023015"/>
    </source>
</evidence>
<evidence type="ECO:0000313" key="7">
    <source>
        <dbReference type="Proteomes" id="UP000729402"/>
    </source>
</evidence>
<dbReference type="Proteomes" id="UP000729402">
    <property type="component" value="Unassembled WGS sequence"/>
</dbReference>
<gene>
    <name evidence="6" type="ORF">GUJ93_ZPchr0458g22365</name>
</gene>
<sequence>MDTVREEAWPMAAPQQKQQQQQKQQPPAHPPPPSVQQQNGRIDLRELKAQMEKRLGPDRSRRYFSYLNGYLSEKLSKADFDKLCLFTLGRENLRLHNRLIHSILYNAYQAQCPPPTLDVGRSIGASVKVSQASEAFNSCNGDIRLLQVQGSRPMGTVQDHQSKDRMKRIGSSCRVEAAVNHNQIAHGGVAVPENGTLSSPDLKKSVRFQREPAEPLAKHQRVEQLSTENILKQRSMNNATDHSVAMLKSPVRAPLGIPFCSASVGGARKLPPPPISAGEDHCTSCCEQNELLNTEVLHRRMEKTAESLDLAGVTLDCADLLNNGLDKYLKNLIRSSVELIGASVQSDARKGALYKQHAYGKHMNGVWLPNHVQMQSGSGPSGATNDIRSHHMISIDDFKVAMQLNPQQLGEDWPVLLEKICLYSPEEND</sequence>
<dbReference type="Pfam" id="PF12767">
    <property type="entry name" value="SAGA-Tad1"/>
    <property type="match status" value="1"/>
</dbReference>
<dbReference type="OrthoDB" id="10264870at2759"/>
<dbReference type="CDD" id="cd22933">
    <property type="entry name" value="HFD_HFI1"/>
    <property type="match status" value="1"/>
</dbReference>
<evidence type="ECO:0000256" key="3">
    <source>
        <dbReference type="ARBA" id="ARBA00023163"/>
    </source>
</evidence>
<reference evidence="6" key="1">
    <citation type="journal article" date="2021" name="bioRxiv">
        <title>Whole Genome Assembly and Annotation of Northern Wild Rice, Zizania palustris L., Supports a Whole Genome Duplication in the Zizania Genus.</title>
        <authorList>
            <person name="Haas M."/>
            <person name="Kono T."/>
            <person name="Macchietto M."/>
            <person name="Millas R."/>
            <person name="McGilp L."/>
            <person name="Shao M."/>
            <person name="Duquette J."/>
            <person name="Hirsch C.N."/>
            <person name="Kimball J."/>
        </authorList>
    </citation>
    <scope>NUCLEOTIDE SEQUENCE</scope>
    <source>
        <tissue evidence="6">Fresh leaf tissue</tissue>
    </source>
</reference>
<evidence type="ECO:0000256" key="4">
    <source>
        <dbReference type="ARBA" id="ARBA00023242"/>
    </source>
</evidence>
<dbReference type="InterPro" id="IPR024738">
    <property type="entry name" value="Hfi1/Tada1"/>
</dbReference>
<organism evidence="6 7">
    <name type="scientific">Zizania palustris</name>
    <name type="common">Northern wild rice</name>
    <dbReference type="NCBI Taxonomy" id="103762"/>
    <lineage>
        <taxon>Eukaryota</taxon>
        <taxon>Viridiplantae</taxon>
        <taxon>Streptophyta</taxon>
        <taxon>Embryophyta</taxon>
        <taxon>Tracheophyta</taxon>
        <taxon>Spermatophyta</taxon>
        <taxon>Magnoliopsida</taxon>
        <taxon>Liliopsida</taxon>
        <taxon>Poales</taxon>
        <taxon>Poaceae</taxon>
        <taxon>BOP clade</taxon>
        <taxon>Oryzoideae</taxon>
        <taxon>Oryzeae</taxon>
        <taxon>Zizaniinae</taxon>
        <taxon>Zizania</taxon>
    </lineage>
</organism>
<evidence type="ECO:0000256" key="1">
    <source>
        <dbReference type="ARBA" id="ARBA00004123"/>
    </source>
</evidence>
<reference evidence="6" key="2">
    <citation type="submission" date="2021-02" db="EMBL/GenBank/DDBJ databases">
        <authorList>
            <person name="Kimball J.A."/>
            <person name="Haas M.W."/>
            <person name="Macchietto M."/>
            <person name="Kono T."/>
            <person name="Duquette J."/>
            <person name="Shao M."/>
        </authorList>
    </citation>
    <scope>NUCLEOTIDE SEQUENCE</scope>
    <source>
        <tissue evidence="6">Fresh leaf tissue</tissue>
    </source>
</reference>
<proteinExistence type="predicted"/>
<comment type="subcellular location">
    <subcellularLocation>
        <location evidence="1">Nucleus</location>
    </subcellularLocation>
</comment>